<name>A0A0E9UDR3_ANGAN</name>
<accession>A0A0E9UDR3</accession>
<organism evidence="1">
    <name type="scientific">Anguilla anguilla</name>
    <name type="common">European freshwater eel</name>
    <name type="synonym">Muraena anguilla</name>
    <dbReference type="NCBI Taxonomy" id="7936"/>
    <lineage>
        <taxon>Eukaryota</taxon>
        <taxon>Metazoa</taxon>
        <taxon>Chordata</taxon>
        <taxon>Craniata</taxon>
        <taxon>Vertebrata</taxon>
        <taxon>Euteleostomi</taxon>
        <taxon>Actinopterygii</taxon>
        <taxon>Neopterygii</taxon>
        <taxon>Teleostei</taxon>
        <taxon>Anguilliformes</taxon>
        <taxon>Anguillidae</taxon>
        <taxon>Anguilla</taxon>
    </lineage>
</organism>
<sequence>MAMQGNLRAKE</sequence>
<proteinExistence type="predicted"/>
<protein>
    <submittedName>
        <fullName evidence="1">Uncharacterized protein</fullName>
    </submittedName>
</protein>
<reference evidence="1" key="2">
    <citation type="journal article" date="2015" name="Fish Shellfish Immunol.">
        <title>Early steps in the European eel (Anguilla anguilla)-Vibrio vulnificus interaction in the gills: Role of the RtxA13 toxin.</title>
        <authorList>
            <person name="Callol A."/>
            <person name="Pajuelo D."/>
            <person name="Ebbesson L."/>
            <person name="Teles M."/>
            <person name="MacKenzie S."/>
            <person name="Amaro C."/>
        </authorList>
    </citation>
    <scope>NUCLEOTIDE SEQUENCE</scope>
</reference>
<reference evidence="1" key="1">
    <citation type="submission" date="2014-11" db="EMBL/GenBank/DDBJ databases">
        <authorList>
            <person name="Amaro Gonzalez C."/>
        </authorList>
    </citation>
    <scope>NUCLEOTIDE SEQUENCE</scope>
</reference>
<evidence type="ECO:0000313" key="1">
    <source>
        <dbReference type="EMBL" id="JAH63350.1"/>
    </source>
</evidence>
<dbReference type="EMBL" id="GBXM01045227">
    <property type="protein sequence ID" value="JAH63350.1"/>
    <property type="molecule type" value="Transcribed_RNA"/>
</dbReference>